<reference evidence="1 2" key="1">
    <citation type="journal article" date="2019" name="Genome Biol. Evol.">
        <title>Insights into the evolution of the New World diploid cottons (Gossypium, subgenus Houzingenia) based on genome sequencing.</title>
        <authorList>
            <person name="Grover C.E."/>
            <person name="Arick M.A. 2nd"/>
            <person name="Thrash A."/>
            <person name="Conover J.L."/>
            <person name="Sanders W.S."/>
            <person name="Peterson D.G."/>
            <person name="Frelichowski J.E."/>
            <person name="Scheffler J.A."/>
            <person name="Scheffler B.E."/>
            <person name="Wendel J.F."/>
        </authorList>
    </citation>
    <scope>NUCLEOTIDE SEQUENCE [LARGE SCALE GENOMIC DNA]</scope>
    <source>
        <strain evidence="1">185</strain>
        <tissue evidence="1">Leaf</tissue>
    </source>
</reference>
<evidence type="ECO:0000313" key="2">
    <source>
        <dbReference type="Proteomes" id="UP000593577"/>
    </source>
</evidence>
<proteinExistence type="predicted"/>
<keyword evidence="2" id="KW-1185">Reference proteome</keyword>
<protein>
    <submittedName>
        <fullName evidence="1">Uncharacterized protein</fullName>
    </submittedName>
</protein>
<dbReference type="AlphaFoldDB" id="A0A7J8XHL2"/>
<dbReference type="Proteomes" id="UP000593577">
    <property type="component" value="Unassembled WGS sequence"/>
</dbReference>
<name>A0A7J8XHL2_GOSAI</name>
<comment type="caution">
    <text evidence="1">The sequence shown here is derived from an EMBL/GenBank/DDBJ whole genome shotgun (WGS) entry which is preliminary data.</text>
</comment>
<gene>
    <name evidence="1" type="ORF">Goari_014178</name>
</gene>
<sequence length="71" mass="7813">MSSSMNRKSSAHGSVLYCHYGLRAPVSNANTPKNKGRKFFGPRVVIFSGGLKVTMTGRIQLQKNNDAQLMK</sequence>
<evidence type="ECO:0000313" key="1">
    <source>
        <dbReference type="EMBL" id="MBA0686580.1"/>
    </source>
</evidence>
<dbReference type="EMBL" id="JABFAA010000007">
    <property type="protein sequence ID" value="MBA0686580.1"/>
    <property type="molecule type" value="Genomic_DNA"/>
</dbReference>
<accession>A0A7J8XHL2</accession>
<organism evidence="1 2">
    <name type="scientific">Gossypium aridum</name>
    <name type="common">American cotton</name>
    <name type="synonym">Erioxylum aridum</name>
    <dbReference type="NCBI Taxonomy" id="34290"/>
    <lineage>
        <taxon>Eukaryota</taxon>
        <taxon>Viridiplantae</taxon>
        <taxon>Streptophyta</taxon>
        <taxon>Embryophyta</taxon>
        <taxon>Tracheophyta</taxon>
        <taxon>Spermatophyta</taxon>
        <taxon>Magnoliopsida</taxon>
        <taxon>eudicotyledons</taxon>
        <taxon>Gunneridae</taxon>
        <taxon>Pentapetalae</taxon>
        <taxon>rosids</taxon>
        <taxon>malvids</taxon>
        <taxon>Malvales</taxon>
        <taxon>Malvaceae</taxon>
        <taxon>Malvoideae</taxon>
        <taxon>Gossypium</taxon>
    </lineage>
</organism>